<name>A0ACB7SLT6_HYAAI</name>
<dbReference type="EMBL" id="CM023483">
    <property type="protein sequence ID" value="KAH6934744.1"/>
    <property type="molecule type" value="Genomic_DNA"/>
</dbReference>
<gene>
    <name evidence="1" type="ORF">HPB50_000622</name>
</gene>
<dbReference type="Proteomes" id="UP000821845">
    <property type="component" value="Chromosome 3"/>
</dbReference>
<accession>A0ACB7SLT6</accession>
<evidence type="ECO:0000313" key="1">
    <source>
        <dbReference type="EMBL" id="KAH6934744.1"/>
    </source>
</evidence>
<proteinExistence type="predicted"/>
<protein>
    <submittedName>
        <fullName evidence="1">Uncharacterized protein</fullName>
    </submittedName>
</protein>
<sequence length="228" mass="24551">MATNSRIFREIVDPLAADPGPDTGVVRGAIPGVHQGPGAVLGPVPAVHPPDVHRGATRHPVPGPAPVPVPGPTTAPLRPTVNDRRALWQVNLALPADGNHHRQATPARISEAPSLGRTPPREKGTLHHSGCSLKLLKLSASELHWDRLLETLERLRVGPEGRAIEELSALERVELVNNDPVACAIYTHRIFDVIMNILGFVGVHSAHRTALRNQAKKQLSQRAHARGI</sequence>
<organism evidence="1 2">
    <name type="scientific">Hyalomma asiaticum</name>
    <name type="common">Tick</name>
    <dbReference type="NCBI Taxonomy" id="266040"/>
    <lineage>
        <taxon>Eukaryota</taxon>
        <taxon>Metazoa</taxon>
        <taxon>Ecdysozoa</taxon>
        <taxon>Arthropoda</taxon>
        <taxon>Chelicerata</taxon>
        <taxon>Arachnida</taxon>
        <taxon>Acari</taxon>
        <taxon>Parasitiformes</taxon>
        <taxon>Ixodida</taxon>
        <taxon>Ixodoidea</taxon>
        <taxon>Ixodidae</taxon>
        <taxon>Hyalomminae</taxon>
        <taxon>Hyalomma</taxon>
    </lineage>
</organism>
<evidence type="ECO:0000313" key="2">
    <source>
        <dbReference type="Proteomes" id="UP000821845"/>
    </source>
</evidence>
<comment type="caution">
    <text evidence="1">The sequence shown here is derived from an EMBL/GenBank/DDBJ whole genome shotgun (WGS) entry which is preliminary data.</text>
</comment>
<keyword evidence="2" id="KW-1185">Reference proteome</keyword>
<reference evidence="1" key="1">
    <citation type="submission" date="2020-05" db="EMBL/GenBank/DDBJ databases">
        <title>Large-scale comparative analyses of tick genomes elucidate their genetic diversity and vector capacities.</title>
        <authorList>
            <person name="Jia N."/>
            <person name="Wang J."/>
            <person name="Shi W."/>
            <person name="Du L."/>
            <person name="Sun Y."/>
            <person name="Zhan W."/>
            <person name="Jiang J."/>
            <person name="Wang Q."/>
            <person name="Zhang B."/>
            <person name="Ji P."/>
            <person name="Sakyi L.B."/>
            <person name="Cui X."/>
            <person name="Yuan T."/>
            <person name="Jiang B."/>
            <person name="Yang W."/>
            <person name="Lam T.T.-Y."/>
            <person name="Chang Q."/>
            <person name="Ding S."/>
            <person name="Wang X."/>
            <person name="Zhu J."/>
            <person name="Ruan X."/>
            <person name="Zhao L."/>
            <person name="Wei J."/>
            <person name="Que T."/>
            <person name="Du C."/>
            <person name="Cheng J."/>
            <person name="Dai P."/>
            <person name="Han X."/>
            <person name="Huang E."/>
            <person name="Gao Y."/>
            <person name="Liu J."/>
            <person name="Shao H."/>
            <person name="Ye R."/>
            <person name="Li L."/>
            <person name="Wei W."/>
            <person name="Wang X."/>
            <person name="Wang C."/>
            <person name="Yang T."/>
            <person name="Huo Q."/>
            <person name="Li W."/>
            <person name="Guo W."/>
            <person name="Chen H."/>
            <person name="Zhou L."/>
            <person name="Ni X."/>
            <person name="Tian J."/>
            <person name="Zhou Y."/>
            <person name="Sheng Y."/>
            <person name="Liu T."/>
            <person name="Pan Y."/>
            <person name="Xia L."/>
            <person name="Li J."/>
            <person name="Zhao F."/>
            <person name="Cao W."/>
        </authorList>
    </citation>
    <scope>NUCLEOTIDE SEQUENCE</scope>
    <source>
        <strain evidence="1">Hyas-2018</strain>
    </source>
</reference>